<keyword evidence="2" id="KW-0472">Membrane</keyword>
<evidence type="ECO:0000256" key="2">
    <source>
        <dbReference type="SAM" id="Phobius"/>
    </source>
</evidence>
<dbReference type="Proteomes" id="UP001596512">
    <property type="component" value="Unassembled WGS sequence"/>
</dbReference>
<feature type="region of interest" description="Disordered" evidence="1">
    <location>
        <begin position="1"/>
        <end position="20"/>
    </location>
</feature>
<feature type="compositionally biased region" description="Basic and acidic residues" evidence="1">
    <location>
        <begin position="8"/>
        <end position="20"/>
    </location>
</feature>
<evidence type="ECO:0000256" key="1">
    <source>
        <dbReference type="SAM" id="MobiDB-lite"/>
    </source>
</evidence>
<accession>A0ABW2TVQ8</accession>
<reference evidence="4" key="1">
    <citation type="journal article" date="2019" name="Int. J. Syst. Evol. Microbiol.">
        <title>The Global Catalogue of Microorganisms (GCM) 10K type strain sequencing project: providing services to taxonomists for standard genome sequencing and annotation.</title>
        <authorList>
            <consortium name="The Broad Institute Genomics Platform"/>
            <consortium name="The Broad Institute Genome Sequencing Center for Infectious Disease"/>
            <person name="Wu L."/>
            <person name="Ma J."/>
        </authorList>
    </citation>
    <scope>NUCLEOTIDE SEQUENCE [LARGE SCALE GENOMIC DNA]</scope>
    <source>
        <strain evidence="4">JCM 17695</strain>
    </source>
</reference>
<feature type="transmembrane region" description="Helical" evidence="2">
    <location>
        <begin position="101"/>
        <end position="122"/>
    </location>
</feature>
<dbReference type="EMBL" id="JBHTEY010000004">
    <property type="protein sequence ID" value="MFC7617189.1"/>
    <property type="molecule type" value="Genomic_DNA"/>
</dbReference>
<sequence>MITGEGGRVSRPEQHLDWRGDEREFRAQSPHRGVAHIGERDVPLRHWPSIAVGALGVVLFGLVNGAPGAVGAAIGAVLAIASSMLTLFLMRKSANAGPHIAMAASLGGFVLKLLLLLIIMMALKNVDALHRESLGITMIAVVLVAAAAEAIAFRRTKLPTIIPAGESPSED</sequence>
<gene>
    <name evidence="3" type="ORF">ACFQV2_30955</name>
</gene>
<feature type="transmembrane region" description="Helical" evidence="2">
    <location>
        <begin position="69"/>
        <end position="89"/>
    </location>
</feature>
<organism evidence="3 4">
    <name type="scientific">Actinokineospora soli</name>
    <dbReference type="NCBI Taxonomy" id="1048753"/>
    <lineage>
        <taxon>Bacteria</taxon>
        <taxon>Bacillati</taxon>
        <taxon>Actinomycetota</taxon>
        <taxon>Actinomycetes</taxon>
        <taxon>Pseudonocardiales</taxon>
        <taxon>Pseudonocardiaceae</taxon>
        <taxon>Actinokineospora</taxon>
    </lineage>
</organism>
<name>A0ABW2TVQ8_9PSEU</name>
<evidence type="ECO:0000313" key="4">
    <source>
        <dbReference type="Proteomes" id="UP001596512"/>
    </source>
</evidence>
<feature type="transmembrane region" description="Helical" evidence="2">
    <location>
        <begin position="134"/>
        <end position="153"/>
    </location>
</feature>
<keyword evidence="2" id="KW-0812">Transmembrane</keyword>
<evidence type="ECO:0000313" key="3">
    <source>
        <dbReference type="EMBL" id="MFC7617189.1"/>
    </source>
</evidence>
<keyword evidence="4" id="KW-1185">Reference proteome</keyword>
<comment type="caution">
    <text evidence="3">The sequence shown here is derived from an EMBL/GenBank/DDBJ whole genome shotgun (WGS) entry which is preliminary data.</text>
</comment>
<feature type="transmembrane region" description="Helical" evidence="2">
    <location>
        <begin position="46"/>
        <end position="63"/>
    </location>
</feature>
<proteinExistence type="predicted"/>
<evidence type="ECO:0008006" key="5">
    <source>
        <dbReference type="Google" id="ProtNLM"/>
    </source>
</evidence>
<protein>
    <recommendedName>
        <fullName evidence="5">ATP synthase protein I</fullName>
    </recommendedName>
</protein>
<keyword evidence="2" id="KW-1133">Transmembrane helix</keyword>